<feature type="domain" description="PLD phosphodiesterase" evidence="1">
    <location>
        <begin position="189"/>
        <end position="216"/>
    </location>
</feature>
<dbReference type="GO" id="GO:0030572">
    <property type="term" value="F:phosphatidyltransferase activity"/>
    <property type="evidence" value="ECO:0007669"/>
    <property type="project" value="UniProtKB-ARBA"/>
</dbReference>
<evidence type="ECO:0000313" key="3">
    <source>
        <dbReference type="Proteomes" id="UP000596932"/>
    </source>
</evidence>
<reference evidence="2" key="1">
    <citation type="submission" date="2020-07" db="EMBL/GenBank/DDBJ databases">
        <title>Pseudomonas chaetoceroseae sp. nov., a new member of the Pseudomonas oleovorans group isolated from a culture of Chaetoceros calcitrans.</title>
        <authorList>
            <person name="Girard L."/>
            <person name="Lood C."/>
            <person name="De Mot R."/>
            <person name="Baudart J."/>
        </authorList>
    </citation>
    <scope>NUCLEOTIDE SEQUENCE</scope>
    <source>
        <strain evidence="2">536</strain>
    </source>
</reference>
<dbReference type="RefSeq" id="WP_134587592.1">
    <property type="nucleotide sequence ID" value="NZ_JACFYX020000012.1"/>
</dbReference>
<dbReference type="CDD" id="cd09132">
    <property type="entry name" value="PLDc_unchar4"/>
    <property type="match status" value="1"/>
</dbReference>
<dbReference type="NCBIfam" id="NF038319">
    <property type="entry name" value="DISARM_DrmC_I"/>
    <property type="match status" value="1"/>
</dbReference>
<dbReference type="PROSITE" id="PS50035">
    <property type="entry name" value="PLD"/>
    <property type="match status" value="1"/>
</dbReference>
<dbReference type="PANTHER" id="PTHR21248:SF22">
    <property type="entry name" value="PHOSPHOLIPASE D"/>
    <property type="match status" value="1"/>
</dbReference>
<dbReference type="InterPro" id="IPR025202">
    <property type="entry name" value="PLD-like_dom"/>
</dbReference>
<evidence type="ECO:0000259" key="1">
    <source>
        <dbReference type="PROSITE" id="PS50035"/>
    </source>
</evidence>
<evidence type="ECO:0000313" key="2">
    <source>
        <dbReference type="EMBL" id="MBG0835696.1"/>
    </source>
</evidence>
<dbReference type="GO" id="GO:0032049">
    <property type="term" value="P:cardiolipin biosynthetic process"/>
    <property type="evidence" value="ECO:0007669"/>
    <property type="project" value="UniProtKB-ARBA"/>
</dbReference>
<dbReference type="Pfam" id="PF13091">
    <property type="entry name" value="PLDc_2"/>
    <property type="match status" value="1"/>
</dbReference>
<dbReference type="InterPro" id="IPR047955">
    <property type="entry name" value="DrmC-like"/>
</dbReference>
<accession>A0A931D0T3</accession>
<dbReference type="SUPFAM" id="SSF56024">
    <property type="entry name" value="Phospholipase D/nuclease"/>
    <property type="match status" value="1"/>
</dbReference>
<proteinExistence type="predicted"/>
<dbReference type="InterPro" id="IPR001736">
    <property type="entry name" value="PLipase_D/transphosphatidylase"/>
</dbReference>
<name>A0A931D0T3_9PSED</name>
<protein>
    <submittedName>
        <fullName evidence="2">Phospholipase</fullName>
    </submittedName>
</protein>
<comment type="caution">
    <text evidence="2">The sequence shown here is derived from an EMBL/GenBank/DDBJ whole genome shotgun (WGS) entry which is preliminary data.</text>
</comment>
<dbReference type="PANTHER" id="PTHR21248">
    <property type="entry name" value="CARDIOLIPIN SYNTHASE"/>
    <property type="match status" value="1"/>
</dbReference>
<dbReference type="Proteomes" id="UP000596932">
    <property type="component" value="Unassembled WGS sequence"/>
</dbReference>
<gene>
    <name evidence="2" type="ORF">H3221_11305</name>
</gene>
<dbReference type="SMART" id="SM00155">
    <property type="entry name" value="PLDc"/>
    <property type="match status" value="1"/>
</dbReference>
<keyword evidence="3" id="KW-1185">Reference proteome</keyword>
<dbReference type="EMBL" id="JACFYX010000009">
    <property type="protein sequence ID" value="MBG0835696.1"/>
    <property type="molecule type" value="Genomic_DNA"/>
</dbReference>
<dbReference type="Gene3D" id="3.30.870.10">
    <property type="entry name" value="Endonuclease Chain A"/>
    <property type="match status" value="1"/>
</dbReference>
<sequence length="254" mass="27047">MQELLKAISALVSIVSADRVAALAARISNLDASKGGSLSANVQSAQASDALKTLIEAWKVSTIDGRALAAMLLAASDAYRLAESSQQVELVWTGPTTELVPARRTEQALIQVIDAARQRLFITSYVAYDIESIARALRSAAERDVRIDFLVEMSSAQGGKVSTDPIANLRKIVPDANFYVWKNKAAAFVNGSVHAKVAVADRTLCFITSANLTGYAMDQNMEAGVLVSGKQLPDQLHRHLEALVVTGVIAPAGV</sequence>
<organism evidence="2 3">
    <name type="scientific">Pseudomonas chaetocerotis</name>
    <dbReference type="NCBI Taxonomy" id="2758695"/>
    <lineage>
        <taxon>Bacteria</taxon>
        <taxon>Pseudomonadati</taxon>
        <taxon>Pseudomonadota</taxon>
        <taxon>Gammaproteobacteria</taxon>
        <taxon>Pseudomonadales</taxon>
        <taxon>Pseudomonadaceae</taxon>
        <taxon>Pseudomonas</taxon>
    </lineage>
</organism>
<dbReference type="AlphaFoldDB" id="A0A931D0T3"/>